<keyword evidence="2" id="KW-1185">Reference proteome</keyword>
<name>A0ABT8BEN7_9HYPH</name>
<dbReference type="RefSeq" id="WP_238223033.1">
    <property type="nucleotide sequence ID" value="NZ_BPQD01000003.1"/>
</dbReference>
<dbReference type="EMBL" id="JAUFPX010000006">
    <property type="protein sequence ID" value="MDN3590592.1"/>
    <property type="molecule type" value="Genomic_DNA"/>
</dbReference>
<accession>A0ABT8BEN7</accession>
<reference evidence="2" key="1">
    <citation type="journal article" date="2019" name="Int. J. Syst. Evol. Microbiol.">
        <title>The Global Catalogue of Microorganisms (GCM) 10K type strain sequencing project: providing services to taxonomists for standard genome sequencing and annotation.</title>
        <authorList>
            <consortium name="The Broad Institute Genomics Platform"/>
            <consortium name="The Broad Institute Genome Sequencing Center for Infectious Disease"/>
            <person name="Wu L."/>
            <person name="Ma J."/>
        </authorList>
    </citation>
    <scope>NUCLEOTIDE SEQUENCE [LARGE SCALE GENOMIC DNA]</scope>
    <source>
        <strain evidence="2">CECT 7069</strain>
    </source>
</reference>
<comment type="caution">
    <text evidence="1">The sequence shown here is derived from an EMBL/GenBank/DDBJ whole genome shotgun (WGS) entry which is preliminary data.</text>
</comment>
<evidence type="ECO:0000313" key="2">
    <source>
        <dbReference type="Proteomes" id="UP001224644"/>
    </source>
</evidence>
<dbReference type="Gene3D" id="3.10.450.40">
    <property type="match status" value="1"/>
</dbReference>
<protein>
    <submittedName>
        <fullName evidence="1">Uncharacterized protein</fullName>
    </submittedName>
</protein>
<evidence type="ECO:0000313" key="1">
    <source>
        <dbReference type="EMBL" id="MDN3590592.1"/>
    </source>
</evidence>
<gene>
    <name evidence="1" type="ORF">QWZ12_08195</name>
</gene>
<proteinExistence type="predicted"/>
<organism evidence="1 2">
    <name type="scientific">Methylobacterium adhaesivum</name>
    <dbReference type="NCBI Taxonomy" id="333297"/>
    <lineage>
        <taxon>Bacteria</taxon>
        <taxon>Pseudomonadati</taxon>
        <taxon>Pseudomonadota</taxon>
        <taxon>Alphaproteobacteria</taxon>
        <taxon>Hyphomicrobiales</taxon>
        <taxon>Methylobacteriaceae</taxon>
        <taxon>Methylobacterium</taxon>
    </lineage>
</organism>
<dbReference type="Proteomes" id="UP001224644">
    <property type="component" value="Unassembled WGS sequence"/>
</dbReference>
<dbReference type="Pfam" id="PF10934">
    <property type="entry name" value="Sheath_initiator"/>
    <property type="match status" value="1"/>
</dbReference>
<dbReference type="InterPro" id="IPR020288">
    <property type="entry name" value="Sheath_initiator"/>
</dbReference>
<sequence>MAAFFGLALDATTHDLFLAPDGNLATVTDNEAIAQHAKQRLLSYRGEWFLDTEAGVPWFQEIFVRPHNPAIIDALIKREILDTPGVASLDSFDLEIDERRRSISVLEAVGRSILDESLEVTL</sequence>